<sequence>MRIGLNFLPTLAPHEVPAAEYYADCLDLCAAADRLGFSHVKAVEHYFHPWGGYSPDPVVFLSAVAARTSRVRLVTGACVPAFSHPVKLAASLAMLDNLSGGRLDAGFGRAFLPTEFSAFGVPMEQSKERMREGVDAVVRLWSDSDFTWNGTFHRFGPLPPLLPRPVQRPHPPVYVAATVSEDSFRWAGERGYHLMIIPIVASHERLAGLLEAHREARAAHGHAERGRVHVSYHAYVAEDRGEALEEAERHFEDYKAKQLEAYASWRGVASEQYPGYEKMEAATRATTFRDLLDAGNVIVGTPADAADALQLVARRYPGAEASLHVRFGDISARAALRSVNLLGRDVLPKVADA</sequence>
<dbReference type="Proteomes" id="UP000217676">
    <property type="component" value="Chromosome"/>
</dbReference>
<proteinExistence type="predicted"/>
<dbReference type="AlphaFoldDB" id="A0A169NEP9"/>
<dbReference type="PANTHER" id="PTHR30137:SF6">
    <property type="entry name" value="LUCIFERASE-LIKE MONOOXYGENASE"/>
    <property type="match status" value="1"/>
</dbReference>
<dbReference type="GO" id="GO:0016705">
    <property type="term" value="F:oxidoreductase activity, acting on paired donors, with incorporation or reduction of molecular oxygen"/>
    <property type="evidence" value="ECO:0007669"/>
    <property type="project" value="InterPro"/>
</dbReference>
<name>A0A169NEP9_STRLU</name>
<dbReference type="Pfam" id="PF00296">
    <property type="entry name" value="Bac_luciferase"/>
    <property type="match status" value="1"/>
</dbReference>
<protein>
    <submittedName>
        <fullName evidence="2">Favin-dependent oxidoreductase</fullName>
    </submittedName>
</protein>
<dbReference type="InterPro" id="IPR011251">
    <property type="entry name" value="Luciferase-like_dom"/>
</dbReference>
<dbReference type="KEGG" id="slau:SLA_2445"/>
<dbReference type="GO" id="GO:0005829">
    <property type="term" value="C:cytosol"/>
    <property type="evidence" value="ECO:0007669"/>
    <property type="project" value="TreeGrafter"/>
</dbReference>
<evidence type="ECO:0000313" key="3">
    <source>
        <dbReference type="Proteomes" id="UP000217676"/>
    </source>
</evidence>
<dbReference type="RefSeq" id="WP_359875470.1">
    <property type="nucleotide sequence ID" value="NZ_JBEYHT010000012.1"/>
</dbReference>
<dbReference type="InterPro" id="IPR036661">
    <property type="entry name" value="Luciferase-like_sf"/>
</dbReference>
<feature type="domain" description="Luciferase-like" evidence="1">
    <location>
        <begin position="1"/>
        <end position="312"/>
    </location>
</feature>
<reference evidence="2 3" key="1">
    <citation type="journal article" date="2016" name="Genome Announc.">
        <title>Complete Genome Sequence of Thiostrepton-Producing Streptomyces laurentii ATCC 31255.</title>
        <authorList>
            <person name="Doi K."/>
            <person name="Fujino Y."/>
            <person name="Nagayoshi Y."/>
            <person name="Ohshima T."/>
            <person name="Ogata S."/>
        </authorList>
    </citation>
    <scope>NUCLEOTIDE SEQUENCE [LARGE SCALE GENOMIC DNA]</scope>
    <source>
        <strain evidence="2 3">ATCC 31255</strain>
    </source>
</reference>
<keyword evidence="3" id="KW-1185">Reference proteome</keyword>
<dbReference type="EMBL" id="AP017424">
    <property type="protein sequence ID" value="BAU83372.1"/>
    <property type="molecule type" value="Genomic_DNA"/>
</dbReference>
<gene>
    <name evidence="2" type="ORF">SLA_2445</name>
</gene>
<accession>A0A169NEP9</accession>
<dbReference type="Gene3D" id="3.20.20.30">
    <property type="entry name" value="Luciferase-like domain"/>
    <property type="match status" value="1"/>
</dbReference>
<dbReference type="SUPFAM" id="SSF51679">
    <property type="entry name" value="Bacterial luciferase-like"/>
    <property type="match status" value="1"/>
</dbReference>
<dbReference type="InterPro" id="IPR050766">
    <property type="entry name" value="Bact_Lucif_Oxidored"/>
</dbReference>
<evidence type="ECO:0000313" key="2">
    <source>
        <dbReference type="EMBL" id="BAU83372.1"/>
    </source>
</evidence>
<dbReference type="PANTHER" id="PTHR30137">
    <property type="entry name" value="LUCIFERASE-LIKE MONOOXYGENASE"/>
    <property type="match status" value="1"/>
</dbReference>
<evidence type="ECO:0000259" key="1">
    <source>
        <dbReference type="Pfam" id="PF00296"/>
    </source>
</evidence>
<organism evidence="2 3">
    <name type="scientific">Streptomyces laurentii</name>
    <dbReference type="NCBI Taxonomy" id="39478"/>
    <lineage>
        <taxon>Bacteria</taxon>
        <taxon>Bacillati</taxon>
        <taxon>Actinomycetota</taxon>
        <taxon>Actinomycetes</taxon>
        <taxon>Kitasatosporales</taxon>
        <taxon>Streptomycetaceae</taxon>
        <taxon>Streptomyces</taxon>
    </lineage>
</organism>